<protein>
    <submittedName>
        <fullName evidence="2 3">Uncharacterized protein</fullName>
    </submittedName>
</protein>
<feature type="compositionally biased region" description="Pro residues" evidence="1">
    <location>
        <begin position="64"/>
        <end position="75"/>
    </location>
</feature>
<feature type="compositionally biased region" description="Basic residues" evidence="1">
    <location>
        <begin position="50"/>
        <end position="62"/>
    </location>
</feature>
<dbReference type="VEuPathDB" id="FungiDB:PTTG_07112"/>
<evidence type="ECO:0000256" key="1">
    <source>
        <dbReference type="SAM" id="MobiDB-lite"/>
    </source>
</evidence>
<sequence length="111" mass="13159">MAIKRKADVHQEALEVQLLAIDPASILDPLRREGQAAPRRLLQSPLRTTQPRRPHRPARRPRPPPDPIPPHPGHPRCPPYPLHFKLKLHCYHYHQHHYHHYYCIFNLRILV</sequence>
<evidence type="ECO:0000313" key="4">
    <source>
        <dbReference type="Proteomes" id="UP000005240"/>
    </source>
</evidence>
<dbReference type="Proteomes" id="UP000005240">
    <property type="component" value="Unassembled WGS sequence"/>
</dbReference>
<evidence type="ECO:0000313" key="3">
    <source>
        <dbReference type="EnsemblFungi" id="PTTG_07112-t43_1-p1"/>
    </source>
</evidence>
<dbReference type="EMBL" id="ADAS02000121">
    <property type="protein sequence ID" value="OAV89675.1"/>
    <property type="molecule type" value="Genomic_DNA"/>
</dbReference>
<reference evidence="3 4" key="3">
    <citation type="journal article" date="2017" name="G3 (Bethesda)">
        <title>Comparative analysis highlights variable genome content of wheat rusts and divergence of the mating loci.</title>
        <authorList>
            <person name="Cuomo C.A."/>
            <person name="Bakkeren G."/>
            <person name="Khalil H.B."/>
            <person name="Panwar V."/>
            <person name="Joly D."/>
            <person name="Linning R."/>
            <person name="Sakthikumar S."/>
            <person name="Song X."/>
            <person name="Adiconis X."/>
            <person name="Fan L."/>
            <person name="Goldberg J.M."/>
            <person name="Levin J.Z."/>
            <person name="Young S."/>
            <person name="Zeng Q."/>
            <person name="Anikster Y."/>
            <person name="Bruce M."/>
            <person name="Wang M."/>
            <person name="Yin C."/>
            <person name="McCallum B."/>
            <person name="Szabo L.J."/>
            <person name="Hulbert S."/>
            <person name="Chen X."/>
            <person name="Fellers J.P."/>
        </authorList>
    </citation>
    <scope>NUCLEOTIDE SEQUENCE</scope>
    <source>
        <strain evidence="4">Isolate 1-1 / race 1 (BBBD)</strain>
        <strain evidence="3">isolate 1-1 / race 1 (BBBD)</strain>
    </source>
</reference>
<feature type="non-terminal residue" evidence="2">
    <location>
        <position position="111"/>
    </location>
</feature>
<dbReference type="EnsemblFungi" id="PTTG_07112-t43_1">
    <property type="protein sequence ID" value="PTTG_07112-t43_1-p1"/>
    <property type="gene ID" value="PTTG_07112"/>
</dbReference>
<evidence type="ECO:0000313" key="2">
    <source>
        <dbReference type="EMBL" id="OAV89675.1"/>
    </source>
</evidence>
<organism evidence="2">
    <name type="scientific">Puccinia triticina (isolate 1-1 / race 1 (BBBD))</name>
    <name type="common">Brown leaf rust fungus</name>
    <dbReference type="NCBI Taxonomy" id="630390"/>
    <lineage>
        <taxon>Eukaryota</taxon>
        <taxon>Fungi</taxon>
        <taxon>Dikarya</taxon>
        <taxon>Basidiomycota</taxon>
        <taxon>Pucciniomycotina</taxon>
        <taxon>Pucciniomycetes</taxon>
        <taxon>Pucciniales</taxon>
        <taxon>Pucciniaceae</taxon>
        <taxon>Puccinia</taxon>
    </lineage>
</organism>
<dbReference type="AlphaFoldDB" id="A0A180GAE4"/>
<keyword evidence="4" id="KW-1185">Reference proteome</keyword>
<proteinExistence type="predicted"/>
<reference evidence="3" key="4">
    <citation type="submission" date="2025-05" db="UniProtKB">
        <authorList>
            <consortium name="EnsemblFungi"/>
        </authorList>
    </citation>
    <scope>IDENTIFICATION</scope>
    <source>
        <strain evidence="3">isolate 1-1 / race 1 (BBBD)</strain>
    </source>
</reference>
<reference evidence="2" key="1">
    <citation type="submission" date="2009-11" db="EMBL/GenBank/DDBJ databases">
        <authorList>
            <consortium name="The Broad Institute Genome Sequencing Platform"/>
            <person name="Ward D."/>
            <person name="Feldgarden M."/>
            <person name="Earl A."/>
            <person name="Young S.K."/>
            <person name="Zeng Q."/>
            <person name="Koehrsen M."/>
            <person name="Alvarado L."/>
            <person name="Berlin A."/>
            <person name="Bochicchio J."/>
            <person name="Borenstein D."/>
            <person name="Chapman S.B."/>
            <person name="Chen Z."/>
            <person name="Engels R."/>
            <person name="Freedman E."/>
            <person name="Gellesch M."/>
            <person name="Goldberg J."/>
            <person name="Griggs A."/>
            <person name="Gujja S."/>
            <person name="Heilman E."/>
            <person name="Heiman D."/>
            <person name="Hepburn T."/>
            <person name="Howarth C."/>
            <person name="Jen D."/>
            <person name="Larson L."/>
            <person name="Lewis B."/>
            <person name="Mehta T."/>
            <person name="Park D."/>
            <person name="Pearson M."/>
            <person name="Roberts A."/>
            <person name="Saif S."/>
            <person name="Shea T."/>
            <person name="Shenoy N."/>
            <person name="Sisk P."/>
            <person name="Stolte C."/>
            <person name="Sykes S."/>
            <person name="Thomson T."/>
            <person name="Walk T."/>
            <person name="White J."/>
            <person name="Yandava C."/>
            <person name="Izard J."/>
            <person name="Baranova O.V."/>
            <person name="Blanton J.M."/>
            <person name="Tanner A.C."/>
            <person name="Dewhirst F.E."/>
            <person name="Haas B."/>
            <person name="Nusbaum C."/>
            <person name="Birren B."/>
        </authorList>
    </citation>
    <scope>NUCLEOTIDE SEQUENCE [LARGE SCALE GENOMIC DNA]</scope>
    <source>
        <strain evidence="2">1-1 BBBD Race 1</strain>
    </source>
</reference>
<feature type="region of interest" description="Disordered" evidence="1">
    <location>
        <begin position="32"/>
        <end position="75"/>
    </location>
</feature>
<name>A0A180GAE4_PUCT1</name>
<reference evidence="2" key="2">
    <citation type="submission" date="2016-05" db="EMBL/GenBank/DDBJ databases">
        <title>Comparative analysis highlights variable genome content of wheat rusts and divergence of the mating loci.</title>
        <authorList>
            <person name="Cuomo C.A."/>
            <person name="Bakkeren G."/>
            <person name="Szabo L."/>
            <person name="Khalil H."/>
            <person name="Joly D."/>
            <person name="Goldberg J."/>
            <person name="Young S."/>
            <person name="Zeng Q."/>
            <person name="Fellers J."/>
        </authorList>
    </citation>
    <scope>NUCLEOTIDE SEQUENCE [LARGE SCALE GENOMIC DNA]</scope>
    <source>
        <strain evidence="2">1-1 BBBD Race 1</strain>
    </source>
</reference>
<gene>
    <name evidence="2" type="ORF">PTTG_07112</name>
</gene>
<accession>A0A180GAE4</accession>